<dbReference type="Pfam" id="PF00436">
    <property type="entry name" value="SSB"/>
    <property type="match status" value="1"/>
</dbReference>
<name>A0ABY1P065_9BACT</name>
<proteinExistence type="predicted"/>
<protein>
    <submittedName>
        <fullName evidence="3">Single-strand binding protein family protein</fullName>
    </submittedName>
</protein>
<dbReference type="Proteomes" id="UP001157915">
    <property type="component" value="Unassembled WGS sequence"/>
</dbReference>
<dbReference type="EMBL" id="FXUA01000003">
    <property type="protein sequence ID" value="SMP22369.1"/>
    <property type="molecule type" value="Genomic_DNA"/>
</dbReference>
<evidence type="ECO:0000256" key="1">
    <source>
        <dbReference type="ARBA" id="ARBA00023125"/>
    </source>
</evidence>
<dbReference type="PROSITE" id="PS50935">
    <property type="entry name" value="SSB"/>
    <property type="match status" value="1"/>
</dbReference>
<dbReference type="Gene3D" id="2.40.50.140">
    <property type="entry name" value="Nucleic acid-binding proteins"/>
    <property type="match status" value="1"/>
</dbReference>
<dbReference type="InterPro" id="IPR000424">
    <property type="entry name" value="Primosome_PriB/ssb"/>
</dbReference>
<evidence type="ECO:0000256" key="2">
    <source>
        <dbReference type="PROSITE-ProRule" id="PRU00252"/>
    </source>
</evidence>
<evidence type="ECO:0000313" key="4">
    <source>
        <dbReference type="Proteomes" id="UP001157915"/>
    </source>
</evidence>
<sequence length="65" mass="7324">MSTQRNKVYLIGRLGSKVEIKNLEGGKILGKVCLATSEYFKNQKGELFLIHLSKSVQYLHLSKKG</sequence>
<evidence type="ECO:0000313" key="3">
    <source>
        <dbReference type="EMBL" id="SMP22369.1"/>
    </source>
</evidence>
<keyword evidence="4" id="KW-1185">Reference proteome</keyword>
<gene>
    <name evidence="3" type="ORF">SAMN06265367_103435</name>
</gene>
<accession>A0ABY1P065</accession>
<dbReference type="SUPFAM" id="SSF50249">
    <property type="entry name" value="Nucleic acid-binding proteins"/>
    <property type="match status" value="1"/>
</dbReference>
<comment type="caution">
    <text evidence="3">The sequence shown here is derived from an EMBL/GenBank/DDBJ whole genome shotgun (WGS) entry which is preliminary data.</text>
</comment>
<reference evidence="3 4" key="1">
    <citation type="submission" date="2017-05" db="EMBL/GenBank/DDBJ databases">
        <authorList>
            <person name="Varghese N."/>
            <person name="Submissions S."/>
        </authorList>
    </citation>
    <scope>NUCLEOTIDE SEQUENCE [LARGE SCALE GENOMIC DNA]</scope>
    <source>
        <strain evidence="3 4">DSM 15360</strain>
    </source>
</reference>
<dbReference type="InterPro" id="IPR012340">
    <property type="entry name" value="NA-bd_OB-fold"/>
</dbReference>
<organism evidence="3 4">
    <name type="scientific">Algoriphagus winogradskyi</name>
    <dbReference type="NCBI Taxonomy" id="237017"/>
    <lineage>
        <taxon>Bacteria</taxon>
        <taxon>Pseudomonadati</taxon>
        <taxon>Bacteroidota</taxon>
        <taxon>Cytophagia</taxon>
        <taxon>Cytophagales</taxon>
        <taxon>Cyclobacteriaceae</taxon>
        <taxon>Algoriphagus</taxon>
    </lineage>
</organism>
<keyword evidence="1 2" id="KW-0238">DNA-binding</keyword>
<dbReference type="RefSeq" id="WP_283412948.1">
    <property type="nucleotide sequence ID" value="NZ_FXUA01000003.1"/>
</dbReference>